<evidence type="ECO:0000313" key="2">
    <source>
        <dbReference type="Proteomes" id="UP000178249"/>
    </source>
</evidence>
<organism evidence="1 2">
    <name type="scientific">Candidatus Kaiserbacteria bacterium RIFCSPHIGHO2_01_FULL_48_10</name>
    <dbReference type="NCBI Taxonomy" id="1798476"/>
    <lineage>
        <taxon>Bacteria</taxon>
        <taxon>Candidatus Kaiseribacteriota</taxon>
    </lineage>
</organism>
<gene>
    <name evidence="1" type="ORF">A2841_02495</name>
</gene>
<name>A0A1F6C2S4_9BACT</name>
<dbReference type="Proteomes" id="UP000178249">
    <property type="component" value="Unassembled WGS sequence"/>
</dbReference>
<reference evidence="1 2" key="1">
    <citation type="journal article" date="2016" name="Nat. Commun.">
        <title>Thousands of microbial genomes shed light on interconnected biogeochemical processes in an aquifer system.</title>
        <authorList>
            <person name="Anantharaman K."/>
            <person name="Brown C.T."/>
            <person name="Hug L.A."/>
            <person name="Sharon I."/>
            <person name="Castelle C.J."/>
            <person name="Probst A.J."/>
            <person name="Thomas B.C."/>
            <person name="Singh A."/>
            <person name="Wilkins M.J."/>
            <person name="Karaoz U."/>
            <person name="Brodie E.L."/>
            <person name="Williams K.H."/>
            <person name="Hubbard S.S."/>
            <person name="Banfield J.F."/>
        </authorList>
    </citation>
    <scope>NUCLEOTIDE SEQUENCE [LARGE SCALE GENOMIC DNA]</scope>
</reference>
<accession>A0A1F6C2S4</accession>
<proteinExistence type="predicted"/>
<dbReference type="EMBL" id="MFKP01000039">
    <property type="protein sequence ID" value="OGG43470.1"/>
    <property type="molecule type" value="Genomic_DNA"/>
</dbReference>
<sequence length="119" mass="13887">MKFFERFLHPKREKKTPQKEEPTPVFDFPEMHICGTIVRIADVVYIEYEETELDPDSGFRTYIRHLYGTVATLRAIGDKNGLKGLFIRPENGGEVRFFLRSKIRRALVARHGLPIPLKE</sequence>
<dbReference type="AlphaFoldDB" id="A0A1F6C2S4"/>
<comment type="caution">
    <text evidence="1">The sequence shown here is derived from an EMBL/GenBank/DDBJ whole genome shotgun (WGS) entry which is preliminary data.</text>
</comment>
<protein>
    <submittedName>
        <fullName evidence="1">Uncharacterized protein</fullName>
    </submittedName>
</protein>
<evidence type="ECO:0000313" key="1">
    <source>
        <dbReference type="EMBL" id="OGG43470.1"/>
    </source>
</evidence>